<evidence type="ECO:0000313" key="1">
    <source>
        <dbReference type="EMBL" id="KAF7783711.1"/>
    </source>
</evidence>
<dbReference type="AlphaFoldDB" id="A0A8T0C327"/>
<dbReference type="EMBL" id="AHCD03000043">
    <property type="protein sequence ID" value="KAF7783711.1"/>
    <property type="molecule type" value="Genomic_DNA"/>
</dbReference>
<dbReference type="GeneID" id="61359843"/>
<dbReference type="Proteomes" id="UP000016480">
    <property type="component" value="Unassembled WGS sequence"/>
</dbReference>
<dbReference type="RefSeq" id="WP_155946376.1">
    <property type="nucleotide sequence ID" value="NZ_AHCD03000043.1"/>
</dbReference>
<proteinExistence type="predicted"/>
<gene>
    <name evidence="1" type="ORF">PRUB_a3551</name>
</gene>
<accession>A0A8T0C327</accession>
<sequence length="46" mass="5323">MKLSLKKQNLKNLNKKEQLLLKETRQIAGGGWNTQTGCYEKGCQYH</sequence>
<evidence type="ECO:0000313" key="2">
    <source>
        <dbReference type="Proteomes" id="UP000016480"/>
    </source>
</evidence>
<protein>
    <submittedName>
        <fullName evidence="1">Uncharacterized protein</fullName>
    </submittedName>
</protein>
<comment type="caution">
    <text evidence="1">The sequence shown here is derived from an EMBL/GenBank/DDBJ whole genome shotgun (WGS) entry which is preliminary data.</text>
</comment>
<name>A0A8T0C327_9GAMM</name>
<reference evidence="1 2" key="1">
    <citation type="journal article" date="2012" name="J. Bacteriol.">
        <title>Genome sequence of the cycloprodigiosin-producing bacterial strain Pseudoalteromonas rubra ATCC 29570(T).</title>
        <authorList>
            <person name="Xie B.B."/>
            <person name="Shu Y.L."/>
            <person name="Qin Q.L."/>
            <person name="Rong J.C."/>
            <person name="Zhang X.Y."/>
            <person name="Chen X.L."/>
            <person name="Zhou B.C."/>
            <person name="Zhang Y.Z."/>
        </authorList>
    </citation>
    <scope>NUCLEOTIDE SEQUENCE [LARGE SCALE GENOMIC DNA]</scope>
    <source>
        <strain evidence="1 2">DSM 6842</strain>
    </source>
</reference>
<organism evidence="1 2">
    <name type="scientific">Pseudoalteromonas rubra</name>
    <dbReference type="NCBI Taxonomy" id="43658"/>
    <lineage>
        <taxon>Bacteria</taxon>
        <taxon>Pseudomonadati</taxon>
        <taxon>Pseudomonadota</taxon>
        <taxon>Gammaproteobacteria</taxon>
        <taxon>Alteromonadales</taxon>
        <taxon>Pseudoalteromonadaceae</taxon>
        <taxon>Pseudoalteromonas</taxon>
    </lineage>
</organism>